<gene>
    <name evidence="8" type="ORF">LVIROSA_LOCUS8437</name>
</gene>
<dbReference type="GO" id="GO:0140664">
    <property type="term" value="F:ATP-dependent DNA damage sensor activity"/>
    <property type="evidence" value="ECO:0007669"/>
    <property type="project" value="InterPro"/>
</dbReference>
<dbReference type="InterPro" id="IPR020587">
    <property type="entry name" value="RecA_monomer-monomer_interface"/>
</dbReference>
<dbReference type="AlphaFoldDB" id="A0AAU9M2W3"/>
<keyword evidence="3 5" id="KW-0067">ATP-binding</keyword>
<dbReference type="InterPro" id="IPR020588">
    <property type="entry name" value="RecA_ATP-bd"/>
</dbReference>
<evidence type="ECO:0000256" key="4">
    <source>
        <dbReference type="ARBA" id="ARBA00023172"/>
    </source>
</evidence>
<dbReference type="GO" id="GO:0003697">
    <property type="term" value="F:single-stranded DNA binding"/>
    <property type="evidence" value="ECO:0007669"/>
    <property type="project" value="InterPro"/>
</dbReference>
<protein>
    <recommendedName>
        <fullName evidence="10">RecA family profile 2 domain-containing protein</fullName>
    </recommendedName>
</protein>
<comment type="caution">
    <text evidence="8">The sequence shown here is derived from an EMBL/GenBank/DDBJ whole genome shotgun (WGS) entry which is preliminary data.</text>
</comment>
<evidence type="ECO:0000256" key="2">
    <source>
        <dbReference type="ARBA" id="ARBA00022741"/>
    </source>
</evidence>
<dbReference type="InterPro" id="IPR049428">
    <property type="entry name" value="RecA-like_N"/>
</dbReference>
<dbReference type="Pfam" id="PF03151">
    <property type="entry name" value="TPT"/>
    <property type="match status" value="1"/>
</dbReference>
<reference evidence="8 9" key="1">
    <citation type="submission" date="2022-01" db="EMBL/GenBank/DDBJ databases">
        <authorList>
            <person name="Xiong W."/>
            <person name="Schranz E."/>
        </authorList>
    </citation>
    <scope>NUCLEOTIDE SEQUENCE [LARGE SCALE GENOMIC DNA]</scope>
</reference>
<dbReference type="InterPro" id="IPR027417">
    <property type="entry name" value="P-loop_NTPase"/>
</dbReference>
<evidence type="ECO:0000313" key="8">
    <source>
        <dbReference type="EMBL" id="CAH1421017.1"/>
    </source>
</evidence>
<evidence type="ECO:0000259" key="7">
    <source>
        <dbReference type="PROSITE" id="PS50163"/>
    </source>
</evidence>
<name>A0AAU9M2W3_9ASTR</name>
<organism evidence="8 9">
    <name type="scientific">Lactuca virosa</name>
    <dbReference type="NCBI Taxonomy" id="75947"/>
    <lineage>
        <taxon>Eukaryota</taxon>
        <taxon>Viridiplantae</taxon>
        <taxon>Streptophyta</taxon>
        <taxon>Embryophyta</taxon>
        <taxon>Tracheophyta</taxon>
        <taxon>Spermatophyta</taxon>
        <taxon>Magnoliopsida</taxon>
        <taxon>eudicotyledons</taxon>
        <taxon>Gunneridae</taxon>
        <taxon>Pentapetalae</taxon>
        <taxon>asterids</taxon>
        <taxon>campanulids</taxon>
        <taxon>Asterales</taxon>
        <taxon>Asteraceae</taxon>
        <taxon>Cichorioideae</taxon>
        <taxon>Cichorieae</taxon>
        <taxon>Lactucinae</taxon>
        <taxon>Lactuca</taxon>
    </lineage>
</organism>
<comment type="similarity">
    <text evidence="1 5">Belongs to the RecA family.</text>
</comment>
<dbReference type="PANTHER" id="PTHR45900">
    <property type="entry name" value="RECA"/>
    <property type="match status" value="1"/>
</dbReference>
<dbReference type="SUPFAM" id="SSF52540">
    <property type="entry name" value="P-loop containing nucleoside triphosphate hydrolases"/>
    <property type="match status" value="1"/>
</dbReference>
<proteinExistence type="inferred from homology"/>
<evidence type="ECO:0000313" key="9">
    <source>
        <dbReference type="Proteomes" id="UP001157418"/>
    </source>
</evidence>
<dbReference type="PRINTS" id="PR00142">
    <property type="entry name" value="RECA"/>
</dbReference>
<dbReference type="Gene3D" id="3.40.50.300">
    <property type="entry name" value="P-loop containing nucleotide triphosphate hydrolases"/>
    <property type="match status" value="1"/>
</dbReference>
<dbReference type="Pfam" id="PF00154">
    <property type="entry name" value="RecA_N"/>
    <property type="match status" value="1"/>
</dbReference>
<dbReference type="GO" id="GO:0005524">
    <property type="term" value="F:ATP binding"/>
    <property type="evidence" value="ECO:0007669"/>
    <property type="project" value="UniProtKB-KW"/>
</dbReference>
<dbReference type="PROSITE" id="PS50163">
    <property type="entry name" value="RECA_3"/>
    <property type="match status" value="1"/>
</dbReference>
<evidence type="ECO:0008006" key="10">
    <source>
        <dbReference type="Google" id="ProtNLM"/>
    </source>
</evidence>
<keyword evidence="4" id="KW-0233">DNA recombination</keyword>
<dbReference type="Proteomes" id="UP001157418">
    <property type="component" value="Unassembled WGS sequence"/>
</dbReference>
<accession>A0AAU9M2W3</accession>
<feature type="domain" description="RecA family profile 1" evidence="6">
    <location>
        <begin position="116"/>
        <end position="271"/>
    </location>
</feature>
<evidence type="ECO:0000259" key="6">
    <source>
        <dbReference type="PROSITE" id="PS50162"/>
    </source>
</evidence>
<keyword evidence="2 5" id="KW-0547">Nucleotide-binding</keyword>
<dbReference type="InterPro" id="IPR013765">
    <property type="entry name" value="DNA_recomb/repair_RecA"/>
</dbReference>
<dbReference type="InterPro" id="IPR004853">
    <property type="entry name" value="Sugar_P_trans_dom"/>
</dbReference>
<evidence type="ECO:0000256" key="5">
    <source>
        <dbReference type="RuleBase" id="RU003422"/>
    </source>
</evidence>
<evidence type="ECO:0000256" key="3">
    <source>
        <dbReference type="ARBA" id="ARBA00022840"/>
    </source>
</evidence>
<dbReference type="GO" id="GO:0006281">
    <property type="term" value="P:DNA repair"/>
    <property type="evidence" value="ECO:0007669"/>
    <property type="project" value="InterPro"/>
</dbReference>
<sequence length="414" mass="45934">MGNLLTNISLGRVSVSFTYTIKAMEPFFTVLFSALLLSELPCGIGFQFLPNPMEGHYEVVISLSEVVASDPEDDKLHDDIKAVEKHTSFHSAISELAGHFDGESMLFLQRFFRTRVKHVVSIGSLKLDLALGIGGLPNGRIVEVYGQKGSGKTTLALNKLFLVGYCDYLDVENALDPLLLETICVNTKSILISKPNSAENLLSIVDTLTQSGAVDVIFIDSVSTLIPQREITGVISDNIIETQSRIMTRALRKIHYYLYRSDTLIIFINQVRSNLRSRQEGLKVNEVTCGGNALLFYSVVRMRTARKGLLKTQEKITGLGICVEVVKNKLAPAMKKAELEIEFGRGISRASKVLKLGCEHGVVLKEGNSYFIDGEVINGKMQVETYLIQNTIICDKLVKTLRRHLFRIAQDSES</sequence>
<dbReference type="EMBL" id="CAKMRJ010001112">
    <property type="protein sequence ID" value="CAH1421017.1"/>
    <property type="molecule type" value="Genomic_DNA"/>
</dbReference>
<dbReference type="PANTHER" id="PTHR45900:SF4">
    <property type="entry name" value="DNA REPAIR PROTEIN RECA HOMOLOG 2, MITOCHONDRIAL"/>
    <property type="match status" value="1"/>
</dbReference>
<keyword evidence="9" id="KW-1185">Reference proteome</keyword>
<feature type="domain" description="RecA family profile 2" evidence="7">
    <location>
        <begin position="286"/>
        <end position="352"/>
    </location>
</feature>
<evidence type="ECO:0000256" key="1">
    <source>
        <dbReference type="ARBA" id="ARBA00009391"/>
    </source>
</evidence>
<dbReference type="PROSITE" id="PS50162">
    <property type="entry name" value="RECA_2"/>
    <property type="match status" value="1"/>
</dbReference>
<dbReference type="GO" id="GO:0006310">
    <property type="term" value="P:DNA recombination"/>
    <property type="evidence" value="ECO:0007669"/>
    <property type="project" value="UniProtKB-KW"/>
</dbReference>